<dbReference type="Pfam" id="PF02458">
    <property type="entry name" value="Transferase"/>
    <property type="match status" value="1"/>
</dbReference>
<organism evidence="3 4">
    <name type="scientific">Manihot esculenta</name>
    <name type="common">Cassava</name>
    <name type="synonym">Jatropha manihot</name>
    <dbReference type="NCBI Taxonomy" id="3983"/>
    <lineage>
        <taxon>Eukaryota</taxon>
        <taxon>Viridiplantae</taxon>
        <taxon>Streptophyta</taxon>
        <taxon>Embryophyta</taxon>
        <taxon>Tracheophyta</taxon>
        <taxon>Spermatophyta</taxon>
        <taxon>Magnoliopsida</taxon>
        <taxon>eudicotyledons</taxon>
        <taxon>Gunneridae</taxon>
        <taxon>Pentapetalae</taxon>
        <taxon>rosids</taxon>
        <taxon>fabids</taxon>
        <taxon>Malpighiales</taxon>
        <taxon>Euphorbiaceae</taxon>
        <taxon>Crotonoideae</taxon>
        <taxon>Manihoteae</taxon>
        <taxon>Manihot</taxon>
    </lineage>
</organism>
<comment type="caution">
    <text evidence="3">The sequence shown here is derived from an EMBL/GenBank/DDBJ whole genome shotgun (WGS) entry which is preliminary data.</text>
</comment>
<comment type="similarity">
    <text evidence="1">Belongs to the plant acyltransferase family.</text>
</comment>
<dbReference type="EMBL" id="CM004395">
    <property type="protein sequence ID" value="OAY41816.1"/>
    <property type="molecule type" value="Genomic_DNA"/>
</dbReference>
<proteinExistence type="inferred from homology"/>
<evidence type="ECO:0000256" key="1">
    <source>
        <dbReference type="ARBA" id="ARBA00009861"/>
    </source>
</evidence>
<dbReference type="GO" id="GO:0016747">
    <property type="term" value="F:acyltransferase activity, transferring groups other than amino-acyl groups"/>
    <property type="evidence" value="ECO:0000318"/>
    <property type="project" value="GO_Central"/>
</dbReference>
<dbReference type="AlphaFoldDB" id="A0A2C9VCN0"/>
<gene>
    <name evidence="3" type="ORF">MANES_09G131100v8</name>
</gene>
<dbReference type="Gramene" id="Manes.09G131100.1.v8.1">
    <property type="protein sequence ID" value="Manes.09G131100.1.v8.1.CDS"/>
    <property type="gene ID" value="Manes.09G131100.v8.1"/>
</dbReference>
<keyword evidence="2" id="KW-0808">Transferase</keyword>
<name>A0A2C9VCN0_MANES</name>
<dbReference type="PANTHER" id="PTHR31147">
    <property type="entry name" value="ACYL TRANSFERASE 4"/>
    <property type="match status" value="1"/>
</dbReference>
<dbReference type="PANTHER" id="PTHR31147:SF66">
    <property type="entry name" value="OS05G0315700 PROTEIN"/>
    <property type="match status" value="1"/>
</dbReference>
<sequence length="390" mass="43813">MPETRAATIGTAMVPPLVFKVHRCDPELIIPAKLTPHDLKPLSDIDDQDGLRVQIPLIIFYPYHLSMQRQDPVQLLKQALAEVLVFYYPFAGRVREWPDRKLVVECTGQGILFTEAYADVSLDQFGDMLWPPFPCFEELLFDVPGSSGILNSPLLLIQVTCLKCGGIITAIRMNHTISDAAGLLQFWSAVAEMARGATAPSVLPVWERHLLTARKPPRITCTHHEYDDLVDTQDNISLSDQVKDHRSFFFLLTQISSLRKKHAPPHLSHCSRFEILAACLWRCRTIALQPNPDEEVRIICIVNARSCFKPPIPKGYYGNCIAYSVAKARAEDLSRNPIGYALELVRRAKANVTEEYMRSVADLMVLKGRPRCTMVGSFLVSGVARARFEG</sequence>
<evidence type="ECO:0000256" key="2">
    <source>
        <dbReference type="ARBA" id="ARBA00022679"/>
    </source>
</evidence>
<dbReference type="InterPro" id="IPR023213">
    <property type="entry name" value="CAT-like_dom_sf"/>
</dbReference>
<evidence type="ECO:0000313" key="3">
    <source>
        <dbReference type="EMBL" id="OAY41816.1"/>
    </source>
</evidence>
<keyword evidence="4" id="KW-1185">Reference proteome</keyword>
<dbReference type="Proteomes" id="UP000091857">
    <property type="component" value="Chromosome 9"/>
</dbReference>
<dbReference type="STRING" id="3983.A0A2C9VCN0"/>
<accession>A0A2C9VCN0</accession>
<dbReference type="InterPro" id="IPR050898">
    <property type="entry name" value="Plant_acyltransferase"/>
</dbReference>
<evidence type="ECO:0000313" key="4">
    <source>
        <dbReference type="Proteomes" id="UP000091857"/>
    </source>
</evidence>
<dbReference type="Gene3D" id="3.30.559.10">
    <property type="entry name" value="Chloramphenicol acetyltransferase-like domain"/>
    <property type="match status" value="2"/>
</dbReference>
<reference evidence="4" key="1">
    <citation type="journal article" date="2016" name="Nat. Biotechnol.">
        <title>Sequencing wild and cultivated cassava and related species reveals extensive interspecific hybridization and genetic diversity.</title>
        <authorList>
            <person name="Bredeson J.V."/>
            <person name="Lyons J.B."/>
            <person name="Prochnik S.E."/>
            <person name="Wu G.A."/>
            <person name="Ha C.M."/>
            <person name="Edsinger-Gonzales E."/>
            <person name="Grimwood J."/>
            <person name="Schmutz J."/>
            <person name="Rabbi I.Y."/>
            <person name="Egesi C."/>
            <person name="Nauluvula P."/>
            <person name="Lebot V."/>
            <person name="Ndunguru J."/>
            <person name="Mkamilo G."/>
            <person name="Bart R.S."/>
            <person name="Setter T.L."/>
            <person name="Gleadow R.M."/>
            <person name="Kulakow P."/>
            <person name="Ferguson M.E."/>
            <person name="Rounsley S."/>
            <person name="Rokhsar D.S."/>
        </authorList>
    </citation>
    <scope>NUCLEOTIDE SEQUENCE [LARGE SCALE GENOMIC DNA]</scope>
    <source>
        <strain evidence="4">cv. AM560-2</strain>
    </source>
</reference>
<protein>
    <submittedName>
        <fullName evidence="3">Uncharacterized protein</fullName>
    </submittedName>
</protein>